<evidence type="ECO:0000313" key="3">
    <source>
        <dbReference type="Proteomes" id="UP000177740"/>
    </source>
</evidence>
<comment type="similarity">
    <text evidence="1">Belongs to the UPF0161 family.</text>
</comment>
<dbReference type="GO" id="GO:0005886">
    <property type="term" value="C:plasma membrane"/>
    <property type="evidence" value="ECO:0007669"/>
    <property type="project" value="UniProtKB-SubCell"/>
</dbReference>
<gene>
    <name evidence="2" type="ORF">A2365_00240</name>
</gene>
<comment type="function">
    <text evidence="1">Could be involved in insertion of integral membrane proteins into the membrane.</text>
</comment>
<dbReference type="PANTHER" id="PTHR33383">
    <property type="entry name" value="MEMBRANE PROTEIN INSERTION EFFICIENCY FACTOR-RELATED"/>
    <property type="match status" value="1"/>
</dbReference>
<name>A0A1G2EPQ7_9BACT</name>
<dbReference type="EMBL" id="MHMM01000007">
    <property type="protein sequence ID" value="OGZ27351.1"/>
    <property type="molecule type" value="Genomic_DNA"/>
</dbReference>
<dbReference type="Proteomes" id="UP000177740">
    <property type="component" value="Unassembled WGS sequence"/>
</dbReference>
<dbReference type="AlphaFoldDB" id="A0A1G2EPQ7"/>
<reference evidence="2 3" key="1">
    <citation type="journal article" date="2016" name="Nat. Commun.">
        <title>Thousands of microbial genomes shed light on interconnected biogeochemical processes in an aquifer system.</title>
        <authorList>
            <person name="Anantharaman K."/>
            <person name="Brown C.T."/>
            <person name="Hug L.A."/>
            <person name="Sharon I."/>
            <person name="Castelle C.J."/>
            <person name="Probst A.J."/>
            <person name="Thomas B.C."/>
            <person name="Singh A."/>
            <person name="Wilkins M.J."/>
            <person name="Karaoz U."/>
            <person name="Brodie E.L."/>
            <person name="Williams K.H."/>
            <person name="Hubbard S.S."/>
            <person name="Banfield J.F."/>
        </authorList>
    </citation>
    <scope>NUCLEOTIDE SEQUENCE [LARGE SCALE GENOMIC DNA]</scope>
</reference>
<dbReference type="STRING" id="1801677.A2365_00240"/>
<protein>
    <recommendedName>
        <fullName evidence="1">Putative membrane protein insertion efficiency factor</fullName>
    </recommendedName>
</protein>
<dbReference type="HAMAP" id="MF_00386">
    <property type="entry name" value="UPF0161_YidD"/>
    <property type="match status" value="1"/>
</dbReference>
<dbReference type="SMART" id="SM01234">
    <property type="entry name" value="Haemolytic"/>
    <property type="match status" value="1"/>
</dbReference>
<sequence>MKKILTQAIKIYQAAVSPLLGHNCRFYPTCSEYCIISIEKYGAKGLLKCAARVARCNPWNKGGADLP</sequence>
<dbReference type="InterPro" id="IPR002696">
    <property type="entry name" value="Membr_insert_effic_factor_YidD"/>
</dbReference>
<organism evidence="2 3">
    <name type="scientific">Candidatus Nealsonbacteria bacterium RIFOXYB1_FULL_40_15</name>
    <dbReference type="NCBI Taxonomy" id="1801677"/>
    <lineage>
        <taxon>Bacteria</taxon>
        <taxon>Candidatus Nealsoniibacteriota</taxon>
    </lineage>
</organism>
<evidence type="ECO:0000313" key="2">
    <source>
        <dbReference type="EMBL" id="OGZ27351.1"/>
    </source>
</evidence>
<keyword evidence="1" id="KW-0472">Membrane</keyword>
<keyword evidence="1" id="KW-1003">Cell membrane</keyword>
<dbReference type="PANTHER" id="PTHR33383:SF1">
    <property type="entry name" value="MEMBRANE PROTEIN INSERTION EFFICIENCY FACTOR-RELATED"/>
    <property type="match status" value="1"/>
</dbReference>
<evidence type="ECO:0000256" key="1">
    <source>
        <dbReference type="HAMAP-Rule" id="MF_00386"/>
    </source>
</evidence>
<dbReference type="NCBIfam" id="TIGR00278">
    <property type="entry name" value="membrane protein insertion efficiency factor YidD"/>
    <property type="match status" value="1"/>
</dbReference>
<accession>A0A1G2EPQ7</accession>
<dbReference type="Pfam" id="PF01809">
    <property type="entry name" value="YidD"/>
    <property type="match status" value="1"/>
</dbReference>
<comment type="caution">
    <text evidence="2">The sequence shown here is derived from an EMBL/GenBank/DDBJ whole genome shotgun (WGS) entry which is preliminary data.</text>
</comment>
<comment type="subcellular location">
    <subcellularLocation>
        <location evidence="1">Cell membrane</location>
        <topology evidence="1">Peripheral membrane protein</topology>
        <orientation evidence="1">Cytoplasmic side</orientation>
    </subcellularLocation>
</comment>
<proteinExistence type="inferred from homology"/>